<dbReference type="GeneID" id="67020040"/>
<dbReference type="InterPro" id="IPR000719">
    <property type="entry name" value="Prot_kinase_dom"/>
</dbReference>
<dbReference type="GO" id="GO:0005524">
    <property type="term" value="F:ATP binding"/>
    <property type="evidence" value="ECO:0007669"/>
    <property type="project" value="UniProtKB-UniRule"/>
</dbReference>
<dbReference type="InterPro" id="IPR017441">
    <property type="entry name" value="Protein_kinase_ATP_BS"/>
</dbReference>
<accession>A0A8J2I702</accession>
<dbReference type="GO" id="GO:0018580">
    <property type="term" value="F:nitronate monooxygenase activity"/>
    <property type="evidence" value="ECO:0007669"/>
    <property type="project" value="InterPro"/>
</dbReference>
<evidence type="ECO:0000256" key="4">
    <source>
        <dbReference type="ARBA" id="ARBA00022840"/>
    </source>
</evidence>
<evidence type="ECO:0000256" key="2">
    <source>
        <dbReference type="ARBA" id="ARBA00022643"/>
    </source>
</evidence>
<keyword evidence="10" id="KW-1185">Reference proteome</keyword>
<feature type="domain" description="Protein kinase" evidence="8">
    <location>
        <begin position="335"/>
        <end position="582"/>
    </location>
</feature>
<feature type="compositionally biased region" description="Low complexity" evidence="7">
    <location>
        <begin position="989"/>
        <end position="998"/>
    </location>
</feature>
<dbReference type="FunFam" id="1.10.510.10:FF:000434">
    <property type="entry name" value="Serine/threonine protein kinase"/>
    <property type="match status" value="1"/>
</dbReference>
<dbReference type="CDD" id="cd14003">
    <property type="entry name" value="STKc_AMPK-like"/>
    <property type="match status" value="1"/>
</dbReference>
<dbReference type="InterPro" id="IPR013785">
    <property type="entry name" value="Aldolase_TIM"/>
</dbReference>
<protein>
    <recommendedName>
        <fullName evidence="8">Protein kinase domain-containing protein</fullName>
    </recommendedName>
</protein>
<dbReference type="GO" id="GO:0005737">
    <property type="term" value="C:cytoplasm"/>
    <property type="evidence" value="ECO:0007669"/>
    <property type="project" value="TreeGrafter"/>
</dbReference>
<dbReference type="PANTHER" id="PTHR24346:SF110">
    <property type="entry name" value="NON-SPECIFIC SERINE_THREONINE PROTEIN KINASE"/>
    <property type="match status" value="1"/>
</dbReference>
<gene>
    <name evidence="9" type="ORF">ALTATR162_LOCUS7981</name>
</gene>
<dbReference type="PANTHER" id="PTHR24346">
    <property type="entry name" value="MAP/MICROTUBULE AFFINITY-REGULATING KINASE"/>
    <property type="match status" value="1"/>
</dbReference>
<dbReference type="Pfam" id="PF00069">
    <property type="entry name" value="Pkinase"/>
    <property type="match status" value="1"/>
</dbReference>
<keyword evidence="2" id="KW-0288">FMN</keyword>
<evidence type="ECO:0000256" key="6">
    <source>
        <dbReference type="PROSITE-ProRule" id="PRU10141"/>
    </source>
</evidence>
<dbReference type="InterPro" id="IPR004136">
    <property type="entry name" value="NMO"/>
</dbReference>
<evidence type="ECO:0000259" key="8">
    <source>
        <dbReference type="PROSITE" id="PS50011"/>
    </source>
</evidence>
<dbReference type="Proteomes" id="UP000676310">
    <property type="component" value="Unassembled WGS sequence"/>
</dbReference>
<feature type="compositionally biased region" description="Polar residues" evidence="7">
    <location>
        <begin position="768"/>
        <end position="777"/>
    </location>
</feature>
<dbReference type="SUPFAM" id="SSF56112">
    <property type="entry name" value="Protein kinase-like (PK-like)"/>
    <property type="match status" value="1"/>
</dbReference>
<feature type="region of interest" description="Disordered" evidence="7">
    <location>
        <begin position="650"/>
        <end position="791"/>
    </location>
</feature>
<evidence type="ECO:0000313" key="10">
    <source>
        <dbReference type="Proteomes" id="UP000676310"/>
    </source>
</evidence>
<evidence type="ECO:0000313" key="9">
    <source>
        <dbReference type="EMBL" id="CAG5175128.1"/>
    </source>
</evidence>
<dbReference type="OrthoDB" id="942095at2759"/>
<evidence type="ECO:0000256" key="1">
    <source>
        <dbReference type="ARBA" id="ARBA00022630"/>
    </source>
</evidence>
<name>A0A8J2I702_9PLEO</name>
<dbReference type="PROSITE" id="PS00107">
    <property type="entry name" value="PROTEIN_KINASE_ATP"/>
    <property type="match status" value="1"/>
</dbReference>
<dbReference type="GO" id="GO:0004674">
    <property type="term" value="F:protein serine/threonine kinase activity"/>
    <property type="evidence" value="ECO:0007669"/>
    <property type="project" value="TreeGrafter"/>
</dbReference>
<feature type="compositionally biased region" description="Polar residues" evidence="7">
    <location>
        <begin position="694"/>
        <end position="709"/>
    </location>
</feature>
<dbReference type="AlphaFoldDB" id="A0A8J2I702"/>
<dbReference type="Gene3D" id="3.20.20.70">
    <property type="entry name" value="Aldolase class I"/>
    <property type="match status" value="1"/>
</dbReference>
<dbReference type="CDD" id="cd04730">
    <property type="entry name" value="NPD_like"/>
    <property type="match status" value="1"/>
</dbReference>
<keyword evidence="4 6" id="KW-0067">ATP-binding</keyword>
<evidence type="ECO:0000256" key="3">
    <source>
        <dbReference type="ARBA" id="ARBA00022741"/>
    </source>
</evidence>
<dbReference type="Pfam" id="PF03060">
    <property type="entry name" value="NMO"/>
    <property type="match status" value="1"/>
</dbReference>
<feature type="region of interest" description="Disordered" evidence="7">
    <location>
        <begin position="807"/>
        <end position="844"/>
    </location>
</feature>
<dbReference type="PROSITE" id="PS50011">
    <property type="entry name" value="PROTEIN_KINASE_DOM"/>
    <property type="match status" value="1"/>
</dbReference>
<keyword evidence="3 6" id="KW-0547">Nucleotide-binding</keyword>
<dbReference type="InterPro" id="IPR008271">
    <property type="entry name" value="Ser/Thr_kinase_AS"/>
</dbReference>
<dbReference type="EMBL" id="CAJRGZ010000022">
    <property type="protein sequence ID" value="CAG5175128.1"/>
    <property type="molecule type" value="Genomic_DNA"/>
</dbReference>
<feature type="region of interest" description="Disordered" evidence="7">
    <location>
        <begin position="981"/>
        <end position="1065"/>
    </location>
</feature>
<evidence type="ECO:0000256" key="5">
    <source>
        <dbReference type="ARBA" id="ARBA00023002"/>
    </source>
</evidence>
<proteinExistence type="predicted"/>
<organism evidence="9 10">
    <name type="scientific">Alternaria atra</name>
    <dbReference type="NCBI Taxonomy" id="119953"/>
    <lineage>
        <taxon>Eukaryota</taxon>
        <taxon>Fungi</taxon>
        <taxon>Dikarya</taxon>
        <taxon>Ascomycota</taxon>
        <taxon>Pezizomycotina</taxon>
        <taxon>Dothideomycetes</taxon>
        <taxon>Pleosporomycetidae</taxon>
        <taxon>Pleosporales</taxon>
        <taxon>Pleosporineae</taxon>
        <taxon>Pleosporaceae</taxon>
        <taxon>Alternaria</taxon>
        <taxon>Alternaria sect. Ulocladioides</taxon>
    </lineage>
</organism>
<dbReference type="PROSITE" id="PS00108">
    <property type="entry name" value="PROTEIN_KINASE_ST"/>
    <property type="match status" value="1"/>
</dbReference>
<dbReference type="SMART" id="SM00220">
    <property type="entry name" value="S_TKc"/>
    <property type="match status" value="1"/>
</dbReference>
<feature type="binding site" evidence="6">
    <location>
        <position position="369"/>
    </location>
    <ligand>
        <name>ATP</name>
        <dbReference type="ChEBI" id="CHEBI:30616"/>
    </ligand>
</feature>
<dbReference type="Gene3D" id="1.10.510.10">
    <property type="entry name" value="Transferase(Phosphotransferase) domain 1"/>
    <property type="match status" value="1"/>
</dbReference>
<comment type="caution">
    <text evidence="9">The sequence shown here is derived from an EMBL/GenBank/DDBJ whole genome shotgun (WGS) entry which is preliminary data.</text>
</comment>
<dbReference type="GO" id="GO:0035556">
    <property type="term" value="P:intracellular signal transduction"/>
    <property type="evidence" value="ECO:0007669"/>
    <property type="project" value="TreeGrafter"/>
</dbReference>
<dbReference type="RefSeq" id="XP_043171545.1">
    <property type="nucleotide sequence ID" value="XM_043315610.1"/>
</dbReference>
<keyword evidence="1" id="KW-0285">Flavoprotein</keyword>
<feature type="compositionally biased region" description="Acidic residues" evidence="7">
    <location>
        <begin position="1020"/>
        <end position="1034"/>
    </location>
</feature>
<dbReference type="InterPro" id="IPR011009">
    <property type="entry name" value="Kinase-like_dom_sf"/>
</dbReference>
<keyword evidence="5" id="KW-0560">Oxidoreductase</keyword>
<sequence>MSPPSLQTPLSKLLGIQYPIILAGMARTSGGPLAAAVSNAGGLGVIGGLGYTPEQLQSIIDDLKSNLRDKNLPFGVDLALPQVGGSARKTNHDYTHGQLDDLIEVTIKNGAKLFVSAVGVPPERTIKRLHEAGILIMNMVGHPKHAKKALDAGVDIVCAQGGEGGGHTGDIANSILIPSVVDVARKYKSPLTASSLMQGAQGVWVGTRFVASTEAGCSQMHKENVVTADFTDTGRTLVVSGRPLRVRYNDYIKEWHAREDEIKKLTDAGIVPLAKDMDDGKDVDIPFLMGQVAGVIGDIKPAKEIVDEMVQEAVDMLRLGQTEFAATDLKTVGNYTLGKLIGKGSFGKVYLASHKLSNGSKVVLKSAKKDDANLAREIHHHRQFIHPHIARLYEVIVTEELVWLVLEYCQGDELYNYLLAKGALEASRVQKIFTQLVGAVSYVHNKSCVHRDLKLENILLDKHGDVKLVDFGFTREYEGKSNYLQTWCGTICYSAPEMLKGEKYAGEKVDVWSLGIILYALLVGELPFDEDDEMVTKNKILKEEPKYPEHFPQQARELCSSLLSKRPILRPTLADILQNPWLSEHAPRQQEILKLQQPAPFSTELEKEVLHRMRAAGVDIDMVIENVLAQRCDSLAGWWALLLEKEERKAKRRERKRKEKEAEAKSLRRLSAASSRLDKLAPTIRESDEEGIHSPSTPKSRGRTINRSSLHGAPELPKLPESLTSPNLTVDDKPLPPIDTHRGRKSHSSSRPPPPAKDLDRRRSRSSMLQVVSTNPDLLSPNGFVPKRRRKQPFINHLLSLRNWIKETSKRARSPGSKASSGQSPKIPPISANTTHARSPTPRFDPRLRLHEKALSIPRPTDTAILISSFLWWTPRPKVYIIICIFDSQYATPPSLALESLIHVLRLARLSRRLLLPATPTSSSFPSNIRLVRSGFPPGLTESSAAFGNGNSIPPQSPGLIFAKRKRSPFKGPMLNVNTGALNGSHANGSGWRSRSGDSGMGSRGTSVQGRRSGEILGITEEDEEEEEEVEEVETFGGKLGEGEFVEEEGPGPLTPPKENFKERA</sequence>
<reference evidence="9" key="1">
    <citation type="submission" date="2021-05" db="EMBL/GenBank/DDBJ databases">
        <authorList>
            <person name="Stam R."/>
        </authorList>
    </citation>
    <scope>NUCLEOTIDE SEQUENCE</scope>
    <source>
        <strain evidence="9">CS162</strain>
    </source>
</reference>
<dbReference type="SUPFAM" id="SSF51412">
    <property type="entry name" value="Inosine monophosphate dehydrogenase (IMPDH)"/>
    <property type="match status" value="1"/>
</dbReference>
<evidence type="ECO:0000256" key="7">
    <source>
        <dbReference type="SAM" id="MobiDB-lite"/>
    </source>
</evidence>